<keyword evidence="4 11" id="KW-0812">Transmembrane</keyword>
<dbReference type="GO" id="GO:0006121">
    <property type="term" value="P:mitochondrial electron transport, succinate to ubiquinone"/>
    <property type="evidence" value="ECO:0007669"/>
    <property type="project" value="TreeGrafter"/>
</dbReference>
<dbReference type="Gene3D" id="1.20.1300.10">
    <property type="entry name" value="Fumarate reductase/succinate dehydrogenase, transmembrane subunit"/>
    <property type="match status" value="1"/>
</dbReference>
<keyword evidence="9" id="KW-0408">Iron</keyword>
<evidence type="ECO:0000256" key="8">
    <source>
        <dbReference type="ARBA" id="ARBA00022989"/>
    </source>
</evidence>
<evidence type="ECO:0000256" key="4">
    <source>
        <dbReference type="ARBA" id="ARBA00022692"/>
    </source>
</evidence>
<feature type="transmembrane region" description="Helical" evidence="11">
    <location>
        <begin position="125"/>
        <end position="147"/>
    </location>
</feature>
<dbReference type="InterPro" id="IPR018495">
    <property type="entry name" value="Succ_DH_cyt_bsu_CS"/>
</dbReference>
<evidence type="ECO:0000256" key="9">
    <source>
        <dbReference type="ARBA" id="ARBA00023004"/>
    </source>
</evidence>
<keyword evidence="6" id="KW-0496">Mitochondrion</keyword>
<dbReference type="Proteomes" id="UP000887566">
    <property type="component" value="Unplaced"/>
</dbReference>
<feature type="transmembrane region" description="Helical" evidence="11">
    <location>
        <begin position="159"/>
        <end position="180"/>
    </location>
</feature>
<keyword evidence="10 11" id="KW-0472">Membrane</keyword>
<dbReference type="GO" id="GO:0046872">
    <property type="term" value="F:metal ion binding"/>
    <property type="evidence" value="ECO:0007669"/>
    <property type="project" value="UniProtKB-KW"/>
</dbReference>
<proteinExistence type="predicted"/>
<keyword evidence="3" id="KW-0349">Heme</keyword>
<dbReference type="SUPFAM" id="SSF81343">
    <property type="entry name" value="Fumarate reductase respiratory complex transmembrane subunits"/>
    <property type="match status" value="1"/>
</dbReference>
<evidence type="ECO:0000256" key="10">
    <source>
        <dbReference type="ARBA" id="ARBA00023136"/>
    </source>
</evidence>
<evidence type="ECO:0000256" key="7">
    <source>
        <dbReference type="ARBA" id="ARBA00022946"/>
    </source>
</evidence>
<evidence type="ECO:0000256" key="6">
    <source>
        <dbReference type="ARBA" id="ARBA00022792"/>
    </source>
</evidence>
<dbReference type="InterPro" id="IPR014314">
    <property type="entry name" value="Succ_DH_cytb556"/>
</dbReference>
<evidence type="ECO:0000256" key="1">
    <source>
        <dbReference type="ARBA" id="ARBA00004448"/>
    </source>
</evidence>
<dbReference type="Pfam" id="PF01127">
    <property type="entry name" value="Sdh_cyt"/>
    <property type="match status" value="1"/>
</dbReference>
<reference evidence="13" key="1">
    <citation type="submission" date="2022-11" db="UniProtKB">
        <authorList>
            <consortium name="WormBaseParasite"/>
        </authorList>
    </citation>
    <scope>IDENTIFICATION</scope>
</reference>
<sequence>MLRSFCAAGGRSGSILSKLDKNTIVQVMRIQTSAPLASYGAHTPIQKWGGDYLERQKALKRPLSPHLGIYQPQLTWYVSGAHRILGCIMAGTLIIGSVGFMVLPLDFTAFIEFVRSLGLPGVVTSAFKFIIAFPMVFHFLNGIRFLGYDMGKGITLNTIYKTGWAVVWVSVLISLIVTFMPQK</sequence>
<dbReference type="GO" id="GO:0006099">
    <property type="term" value="P:tricarboxylic acid cycle"/>
    <property type="evidence" value="ECO:0007669"/>
    <property type="project" value="InterPro"/>
</dbReference>
<accession>A0A914UT73</accession>
<dbReference type="InterPro" id="IPR034804">
    <property type="entry name" value="SQR/QFR_C/D"/>
</dbReference>
<dbReference type="GO" id="GO:0005743">
    <property type="term" value="C:mitochondrial inner membrane"/>
    <property type="evidence" value="ECO:0007669"/>
    <property type="project" value="UniProtKB-SubCell"/>
</dbReference>
<dbReference type="NCBIfam" id="TIGR02970">
    <property type="entry name" value="succ_dehyd_cytB"/>
    <property type="match status" value="1"/>
</dbReference>
<keyword evidence="8 11" id="KW-1133">Transmembrane helix</keyword>
<dbReference type="PANTHER" id="PTHR10978:SF5">
    <property type="entry name" value="SUCCINATE DEHYDROGENASE CYTOCHROME B560 SUBUNIT, MITOCHONDRIAL"/>
    <property type="match status" value="1"/>
</dbReference>
<evidence type="ECO:0000313" key="12">
    <source>
        <dbReference type="Proteomes" id="UP000887566"/>
    </source>
</evidence>
<dbReference type="AlphaFoldDB" id="A0A914UT73"/>
<keyword evidence="12" id="KW-1185">Reference proteome</keyword>
<organism evidence="12 13">
    <name type="scientific">Plectus sambesii</name>
    <dbReference type="NCBI Taxonomy" id="2011161"/>
    <lineage>
        <taxon>Eukaryota</taxon>
        <taxon>Metazoa</taxon>
        <taxon>Ecdysozoa</taxon>
        <taxon>Nematoda</taxon>
        <taxon>Chromadorea</taxon>
        <taxon>Plectida</taxon>
        <taxon>Plectina</taxon>
        <taxon>Plectoidea</taxon>
        <taxon>Plectidae</taxon>
        <taxon>Plectus</taxon>
    </lineage>
</organism>
<evidence type="ECO:0000256" key="5">
    <source>
        <dbReference type="ARBA" id="ARBA00022723"/>
    </source>
</evidence>
<protein>
    <submittedName>
        <fullName evidence="13">Succinate dehydrogenase cytochrome b560 subunit, mitochondrial</fullName>
    </submittedName>
</protein>
<keyword evidence="6" id="KW-0999">Mitochondrion inner membrane</keyword>
<comment type="pathway">
    <text evidence="2">Carbohydrate metabolism; tricarboxylic acid cycle.</text>
</comment>
<dbReference type="PROSITE" id="PS01001">
    <property type="entry name" value="SDH_CYT_2"/>
    <property type="match status" value="1"/>
</dbReference>
<keyword evidence="5" id="KW-0479">Metal-binding</keyword>
<evidence type="ECO:0000256" key="2">
    <source>
        <dbReference type="ARBA" id="ARBA00005163"/>
    </source>
</evidence>
<dbReference type="CDD" id="cd03499">
    <property type="entry name" value="SQR_TypeC_SdhC"/>
    <property type="match status" value="1"/>
</dbReference>
<dbReference type="WBParaSite" id="PSAMB.scaffold1232size33992.g11902.t1">
    <property type="protein sequence ID" value="PSAMB.scaffold1232size33992.g11902.t1"/>
    <property type="gene ID" value="PSAMB.scaffold1232size33992.g11902"/>
</dbReference>
<comment type="subcellular location">
    <subcellularLocation>
        <location evidence="1">Mitochondrion inner membrane</location>
        <topology evidence="1">Multi-pass membrane protein</topology>
    </subcellularLocation>
</comment>
<dbReference type="GO" id="GO:0009055">
    <property type="term" value="F:electron transfer activity"/>
    <property type="evidence" value="ECO:0007669"/>
    <property type="project" value="InterPro"/>
</dbReference>
<evidence type="ECO:0000256" key="3">
    <source>
        <dbReference type="ARBA" id="ARBA00022617"/>
    </source>
</evidence>
<keyword evidence="7" id="KW-0809">Transit peptide</keyword>
<evidence type="ECO:0000313" key="13">
    <source>
        <dbReference type="WBParaSite" id="PSAMB.scaffold1232size33992.g11902.t1"/>
    </source>
</evidence>
<dbReference type="PANTHER" id="PTHR10978">
    <property type="entry name" value="SUCCINATE DEHYDROGENASE CYTOCHROME B560 SUBUNIT"/>
    <property type="match status" value="1"/>
</dbReference>
<evidence type="ECO:0000256" key="11">
    <source>
        <dbReference type="SAM" id="Phobius"/>
    </source>
</evidence>
<feature type="transmembrane region" description="Helical" evidence="11">
    <location>
        <begin position="84"/>
        <end position="105"/>
    </location>
</feature>
<dbReference type="InterPro" id="IPR000701">
    <property type="entry name" value="SuccDH_FuR_B_TM-su"/>
</dbReference>
<dbReference type="FunFam" id="1.20.1300.10:FF:000011">
    <property type="entry name" value="Succinate dehydrogenase cytochrome b560 subunit"/>
    <property type="match status" value="1"/>
</dbReference>
<name>A0A914UT73_9BILA</name>